<organism evidence="1 2">
    <name type="scientific">Acinetobacter radioresistens SK82</name>
    <dbReference type="NCBI Taxonomy" id="596318"/>
    <lineage>
        <taxon>Bacteria</taxon>
        <taxon>Pseudomonadati</taxon>
        <taxon>Pseudomonadota</taxon>
        <taxon>Gammaproteobacteria</taxon>
        <taxon>Moraxellales</taxon>
        <taxon>Moraxellaceae</taxon>
        <taxon>Acinetobacter</taxon>
    </lineage>
</organism>
<reference evidence="1 2" key="1">
    <citation type="submission" date="2009-07" db="EMBL/GenBank/DDBJ databases">
        <authorList>
            <person name="Madupu R."/>
            <person name="Durkin A.S."/>
            <person name="Torralba M."/>
            <person name="Methe B."/>
            <person name="Sutton G.G."/>
            <person name="Strausberg R.L."/>
            <person name="Nelson K.E."/>
        </authorList>
    </citation>
    <scope>NUCLEOTIDE SEQUENCE [LARGE SCALE GENOMIC DNA]</scope>
    <source>
        <strain evidence="1 2">SK82</strain>
    </source>
</reference>
<evidence type="ECO:0000313" key="2">
    <source>
        <dbReference type="Proteomes" id="UP000018419"/>
    </source>
</evidence>
<accession>A0ABP2GSW4</accession>
<comment type="caution">
    <text evidence="1">The sequence shown here is derived from an EMBL/GenBank/DDBJ whole genome shotgun (WGS) entry which is preliminary data.</text>
</comment>
<keyword evidence="2" id="KW-1185">Reference proteome</keyword>
<proteinExistence type="predicted"/>
<sequence>MRLFMLLLILNKKHTVAEFYSKYFLKILKPVSTGIAFML</sequence>
<gene>
    <name evidence="1" type="ORF">ACIRA0001_0310</name>
</gene>
<dbReference type="Proteomes" id="UP000018419">
    <property type="component" value="Unassembled WGS sequence"/>
</dbReference>
<evidence type="ECO:0000313" key="1">
    <source>
        <dbReference type="EMBL" id="EET83795.1"/>
    </source>
</evidence>
<dbReference type="EMBL" id="ACVR01000011">
    <property type="protein sequence ID" value="EET83795.1"/>
    <property type="molecule type" value="Genomic_DNA"/>
</dbReference>
<name>A0ABP2GSW4_ACIRA</name>
<protein>
    <submittedName>
        <fullName evidence="1">Uncharacterized protein</fullName>
    </submittedName>
</protein>